<dbReference type="SUPFAM" id="SSF56281">
    <property type="entry name" value="Metallo-hydrolase/oxidoreductase"/>
    <property type="match status" value="1"/>
</dbReference>
<keyword evidence="6" id="KW-0479">Metal-binding</keyword>
<dbReference type="SMART" id="SM00849">
    <property type="entry name" value="Lactamase_B"/>
    <property type="match status" value="1"/>
</dbReference>
<keyword evidence="8" id="KW-0574">Periplasm</keyword>
<keyword evidence="7" id="KW-0732">Signal</keyword>
<evidence type="ECO:0000256" key="8">
    <source>
        <dbReference type="ARBA" id="ARBA00022764"/>
    </source>
</evidence>
<sequence length="450" mass="48842">MIRQPGWYLKKPMCSCDHSCTGSRSVVAWSTCAGGETPAARGIHQPIGGCLHDSADEIRRPGQARLVDRRRSDGRLHRPCARLVGHGRTVRRGREMGLHRCAVRRRRRCCIAIAQRVESTVGLPEGGTTAEAMCRRWDERSFRRGRRHGNRTVRSLEWRLHSTRPEHMKNTLIAIACLGIAAFAHGADWDEPQEPFALYGNTYYVGPKGVAAVLVTSPAGHILIDAGSPKSPAAIAASIRKLGFKVEDVKYILTSHEHGDHVGGAAALQAMTGATVIGSAKSTPVLASGKPNPADPQFGSLSDTLPVAKTRTVRDGETVTLGPLSITAHATPGHTPGGLSWTWQSAENGRAANMVYADSLNAFGLHGFRYGGDARWPEARQQLEASIAKVAAFPCDVLVSNHPDLGGLWERKEQAAQRGSAAFIDTGACRKYAERSRKRLAKQLQEEQNR</sequence>
<dbReference type="PANTHER" id="PTHR42951">
    <property type="entry name" value="METALLO-BETA-LACTAMASE DOMAIN-CONTAINING"/>
    <property type="match status" value="1"/>
</dbReference>
<name>A0ABX5UCD7_9BURK</name>
<keyword evidence="10" id="KW-0862">Zinc</keyword>
<evidence type="ECO:0000256" key="3">
    <source>
        <dbReference type="ARBA" id="ARBA00004418"/>
    </source>
</evidence>
<evidence type="ECO:0000256" key="4">
    <source>
        <dbReference type="ARBA" id="ARBA00005250"/>
    </source>
</evidence>
<evidence type="ECO:0000256" key="11">
    <source>
        <dbReference type="ARBA" id="ARBA00023251"/>
    </source>
</evidence>
<comment type="catalytic activity">
    <reaction evidence="1">
        <text>a beta-lactam + H2O = a substituted beta-amino acid</text>
        <dbReference type="Rhea" id="RHEA:20401"/>
        <dbReference type="ChEBI" id="CHEBI:15377"/>
        <dbReference type="ChEBI" id="CHEBI:35627"/>
        <dbReference type="ChEBI" id="CHEBI:140347"/>
        <dbReference type="EC" id="3.5.2.6"/>
    </reaction>
</comment>
<feature type="domain" description="Metallo-beta-lactamase" evidence="12">
    <location>
        <begin position="209"/>
        <end position="402"/>
    </location>
</feature>
<dbReference type="InterPro" id="IPR001279">
    <property type="entry name" value="Metallo-B-lactamas"/>
</dbReference>
<organism evidence="13 14">
    <name type="scientific">Pseudoduganella umbonata</name>
    <dbReference type="NCBI Taxonomy" id="864828"/>
    <lineage>
        <taxon>Bacteria</taxon>
        <taxon>Pseudomonadati</taxon>
        <taxon>Pseudomonadota</taxon>
        <taxon>Betaproteobacteria</taxon>
        <taxon>Burkholderiales</taxon>
        <taxon>Oxalobacteraceae</taxon>
        <taxon>Telluria group</taxon>
        <taxon>Pseudoduganella</taxon>
    </lineage>
</organism>
<dbReference type="Proteomes" id="UP000298763">
    <property type="component" value="Chromosome"/>
</dbReference>
<evidence type="ECO:0000256" key="2">
    <source>
        <dbReference type="ARBA" id="ARBA00001947"/>
    </source>
</evidence>
<proteinExistence type="inferred from homology"/>
<comment type="similarity">
    <text evidence="4">Belongs to the metallo-beta-lactamase superfamily. Class-B beta-lactamase family.</text>
</comment>
<dbReference type="InterPro" id="IPR036866">
    <property type="entry name" value="RibonucZ/Hydroxyglut_hydro"/>
</dbReference>
<dbReference type="NCBIfam" id="NF033105">
    <property type="entry name" value="bla_subclass_B3"/>
    <property type="match status" value="1"/>
</dbReference>
<evidence type="ECO:0000256" key="10">
    <source>
        <dbReference type="ARBA" id="ARBA00022833"/>
    </source>
</evidence>
<accession>A0ABX5UCD7</accession>
<dbReference type="NCBIfam" id="NF012229">
    <property type="entry name" value="bla_class_B_core"/>
    <property type="match status" value="1"/>
</dbReference>
<dbReference type="PROSITE" id="PS00743">
    <property type="entry name" value="BETA_LACTAMASE_B_1"/>
    <property type="match status" value="1"/>
</dbReference>
<dbReference type="InterPro" id="IPR050855">
    <property type="entry name" value="NDM-1-like"/>
</dbReference>
<protein>
    <recommendedName>
        <fullName evidence="5">beta-lactamase</fullName>
        <ecNumber evidence="5">3.5.2.6</ecNumber>
    </recommendedName>
</protein>
<evidence type="ECO:0000313" key="13">
    <source>
        <dbReference type="EMBL" id="QCP09447.1"/>
    </source>
</evidence>
<evidence type="ECO:0000256" key="1">
    <source>
        <dbReference type="ARBA" id="ARBA00001526"/>
    </source>
</evidence>
<evidence type="ECO:0000313" key="14">
    <source>
        <dbReference type="Proteomes" id="UP000298763"/>
    </source>
</evidence>
<comment type="subcellular location">
    <subcellularLocation>
        <location evidence="3">Periplasm</location>
    </subcellularLocation>
</comment>
<dbReference type="Pfam" id="PF00753">
    <property type="entry name" value="Lactamase_B"/>
    <property type="match status" value="1"/>
</dbReference>
<dbReference type="Gene3D" id="3.60.15.10">
    <property type="entry name" value="Ribonuclease Z/Hydroxyacylglutathione hydrolase-like"/>
    <property type="match status" value="1"/>
</dbReference>
<evidence type="ECO:0000256" key="5">
    <source>
        <dbReference type="ARBA" id="ARBA00012865"/>
    </source>
</evidence>
<dbReference type="PANTHER" id="PTHR42951:SF17">
    <property type="entry name" value="METALLO-BETA-LACTAMASE DOMAIN-CONTAINING PROTEIN"/>
    <property type="match status" value="1"/>
</dbReference>
<keyword evidence="11" id="KW-0046">Antibiotic resistance</keyword>
<comment type="cofactor">
    <cofactor evidence="2">
        <name>Zn(2+)</name>
        <dbReference type="ChEBI" id="CHEBI:29105"/>
    </cofactor>
</comment>
<keyword evidence="9" id="KW-0378">Hydrolase</keyword>
<evidence type="ECO:0000256" key="9">
    <source>
        <dbReference type="ARBA" id="ARBA00022801"/>
    </source>
</evidence>
<evidence type="ECO:0000256" key="6">
    <source>
        <dbReference type="ARBA" id="ARBA00022723"/>
    </source>
</evidence>
<evidence type="ECO:0000256" key="7">
    <source>
        <dbReference type="ARBA" id="ARBA00022729"/>
    </source>
</evidence>
<evidence type="ECO:0000259" key="12">
    <source>
        <dbReference type="SMART" id="SM00849"/>
    </source>
</evidence>
<dbReference type="InterPro" id="IPR001018">
    <property type="entry name" value="Beta-lactamase_class-B_CS"/>
</dbReference>
<dbReference type="EC" id="3.5.2.6" evidence="5"/>
<gene>
    <name evidence="13" type="primary">bla</name>
    <name evidence="13" type="ORF">FCL38_02695</name>
</gene>
<dbReference type="EMBL" id="CP040017">
    <property type="protein sequence ID" value="QCP09447.1"/>
    <property type="molecule type" value="Genomic_DNA"/>
</dbReference>
<reference evidence="13 14" key="1">
    <citation type="submission" date="2019-05" db="EMBL/GenBank/DDBJ databases">
        <title>Draft Genome Sequences of Six Type Strains of the Genus Massilia.</title>
        <authorList>
            <person name="Miess H."/>
            <person name="Frediansyhah A."/>
            <person name="Gross H."/>
        </authorList>
    </citation>
    <scope>NUCLEOTIDE SEQUENCE [LARGE SCALE GENOMIC DNA]</scope>
    <source>
        <strain evidence="13 14">DSMZ 26121</strain>
    </source>
</reference>
<keyword evidence="14" id="KW-1185">Reference proteome</keyword>